<feature type="transmembrane region" description="Helical" evidence="1">
    <location>
        <begin position="93"/>
        <end position="115"/>
    </location>
</feature>
<evidence type="ECO:0008006" key="3">
    <source>
        <dbReference type="Google" id="ProtNLM"/>
    </source>
</evidence>
<keyword evidence="1" id="KW-1133">Transmembrane helix</keyword>
<accession>A0A078M1C6</accession>
<reference evidence="2" key="1">
    <citation type="submission" date="2014-07" db="EMBL/GenBank/DDBJ databases">
        <authorList>
            <person name="Urmite Genomes Urmite Genomes"/>
        </authorList>
    </citation>
    <scope>NUCLEOTIDE SEQUENCE</scope>
    <source>
        <strain evidence="2">13S34_air</strain>
    </source>
</reference>
<gene>
    <name evidence="2" type="ORF">BN1050_00414</name>
</gene>
<feature type="transmembrane region" description="Helical" evidence="1">
    <location>
        <begin position="153"/>
        <end position="174"/>
    </location>
</feature>
<dbReference type="HOGENOM" id="CLU_091585_8_2_9"/>
<dbReference type="AlphaFoldDB" id="A0A078M1C6"/>
<feature type="transmembrane region" description="Helical" evidence="1">
    <location>
        <begin position="12"/>
        <end position="32"/>
    </location>
</feature>
<dbReference type="InterPro" id="IPR052712">
    <property type="entry name" value="Acid_resist_chaperone_HdeD"/>
</dbReference>
<dbReference type="EMBL" id="LN483073">
    <property type="protein sequence ID" value="CEA00020.1"/>
    <property type="molecule type" value="Genomic_DNA"/>
</dbReference>
<organism evidence="2">
    <name type="scientific">Metalysinibacillus saudimassiliensis</name>
    <dbReference type="NCBI Taxonomy" id="1461583"/>
    <lineage>
        <taxon>Bacteria</taxon>
        <taxon>Bacillati</taxon>
        <taxon>Bacillota</taxon>
        <taxon>Bacilli</taxon>
        <taxon>Bacillales</taxon>
        <taxon>Caryophanaceae</taxon>
        <taxon>Metalysinibacillus</taxon>
    </lineage>
</organism>
<keyword evidence="1" id="KW-0472">Membrane</keyword>
<protein>
    <recommendedName>
        <fullName evidence="3">Acid-resistance membrane protein</fullName>
    </recommendedName>
</protein>
<evidence type="ECO:0000256" key="1">
    <source>
        <dbReference type="SAM" id="Phobius"/>
    </source>
</evidence>
<keyword evidence="1" id="KW-0812">Transmembrane</keyword>
<dbReference type="PANTHER" id="PTHR34989:SF1">
    <property type="entry name" value="PROTEIN HDED"/>
    <property type="match status" value="1"/>
</dbReference>
<feature type="transmembrane region" description="Helical" evidence="1">
    <location>
        <begin position="127"/>
        <end position="147"/>
    </location>
</feature>
<name>A0A078M1C6_9BACL</name>
<dbReference type="PANTHER" id="PTHR34989">
    <property type="entry name" value="PROTEIN HDED"/>
    <property type="match status" value="1"/>
</dbReference>
<evidence type="ECO:0000313" key="2">
    <source>
        <dbReference type="EMBL" id="CEA00020.1"/>
    </source>
</evidence>
<dbReference type="GO" id="GO:0005886">
    <property type="term" value="C:plasma membrane"/>
    <property type="evidence" value="ECO:0007669"/>
    <property type="project" value="TreeGrafter"/>
</dbReference>
<sequence length="181" mass="20247">MIDVIKKIRTHLIINSIIFIVLGLFIAIKPVLAYEFTVNIVSAYFLIMGFIAIVTGFNEKKYNRGYVGSFALGALYIVAAILIYTLADQIIKIVPYLLGIIILVVGISHLVNALSLRTMFPINKMPFYIYSILLIVVALFLLMRPMSSLVTLFQVYGVSLVVIGVIDLGLLMYLKKKIVIK</sequence>
<feature type="transmembrane region" description="Helical" evidence="1">
    <location>
        <begin position="65"/>
        <end position="87"/>
    </location>
</feature>
<dbReference type="Pfam" id="PF03729">
    <property type="entry name" value="DUF308"/>
    <property type="match status" value="2"/>
</dbReference>
<dbReference type="PATRIC" id="fig|1461583.4.peg.387"/>
<feature type="transmembrane region" description="Helical" evidence="1">
    <location>
        <begin position="38"/>
        <end position="58"/>
    </location>
</feature>
<dbReference type="InterPro" id="IPR005325">
    <property type="entry name" value="DUF308_memb"/>
</dbReference>
<proteinExistence type="predicted"/>